<reference evidence="1 2" key="1">
    <citation type="submission" date="2018-11" db="EMBL/GenBank/DDBJ databases">
        <title>Sequencing the genomes of 1000 actinobacteria strains.</title>
        <authorList>
            <person name="Klenk H.-P."/>
        </authorList>
    </citation>
    <scope>NUCLEOTIDE SEQUENCE [LARGE SCALE GENOMIC DNA]</scope>
    <source>
        <strain evidence="1 2">DSM 12652</strain>
    </source>
</reference>
<gene>
    <name evidence="1" type="ORF">EDD33_1993</name>
</gene>
<comment type="caution">
    <text evidence="1">The sequence shown here is derived from an EMBL/GenBank/DDBJ whole genome shotgun (WGS) entry which is preliminary data.</text>
</comment>
<organism evidence="1 2">
    <name type="scientific">Nocardioides aurantiacus</name>
    <dbReference type="NCBI Taxonomy" id="86796"/>
    <lineage>
        <taxon>Bacteria</taxon>
        <taxon>Bacillati</taxon>
        <taxon>Actinomycetota</taxon>
        <taxon>Actinomycetes</taxon>
        <taxon>Propionibacteriales</taxon>
        <taxon>Nocardioidaceae</taxon>
        <taxon>Nocardioides</taxon>
    </lineage>
</organism>
<keyword evidence="2" id="KW-1185">Reference proteome</keyword>
<protein>
    <submittedName>
        <fullName evidence="1">Uncharacterized protein</fullName>
    </submittedName>
</protein>
<dbReference type="AlphaFoldDB" id="A0A3N2CUC1"/>
<evidence type="ECO:0000313" key="2">
    <source>
        <dbReference type="Proteomes" id="UP000281738"/>
    </source>
</evidence>
<evidence type="ECO:0000313" key="1">
    <source>
        <dbReference type="EMBL" id="ROR91132.1"/>
    </source>
</evidence>
<sequence>MRGPRSNVADTGSSDEPRLSRLARVALRITLASVLGSV</sequence>
<dbReference type="Proteomes" id="UP000281738">
    <property type="component" value="Unassembled WGS sequence"/>
</dbReference>
<proteinExistence type="predicted"/>
<accession>A0A3N2CUC1</accession>
<name>A0A3N2CUC1_9ACTN</name>
<dbReference type="EMBL" id="RKHO01000001">
    <property type="protein sequence ID" value="ROR91132.1"/>
    <property type="molecule type" value="Genomic_DNA"/>
</dbReference>